<protein>
    <submittedName>
        <fullName evidence="2">Enoyl-CoA hydratase</fullName>
    </submittedName>
</protein>
<accession>A0A2U2CHU0</accession>
<dbReference type="GO" id="GO:0003824">
    <property type="term" value="F:catalytic activity"/>
    <property type="evidence" value="ECO:0007669"/>
    <property type="project" value="UniProtKB-ARBA"/>
</dbReference>
<evidence type="ECO:0000313" key="3">
    <source>
        <dbReference type="Proteomes" id="UP000244940"/>
    </source>
</evidence>
<evidence type="ECO:0000313" key="2">
    <source>
        <dbReference type="EMBL" id="PWE31453.1"/>
    </source>
</evidence>
<dbReference type="EMBL" id="QEYD01000001">
    <property type="protein sequence ID" value="PWE31453.1"/>
    <property type="molecule type" value="Genomic_DNA"/>
</dbReference>
<dbReference type="OrthoDB" id="9807606at2"/>
<comment type="caution">
    <text evidence="2">The sequence shown here is derived from an EMBL/GenBank/DDBJ whole genome shotgun (WGS) entry which is preliminary data.</text>
</comment>
<evidence type="ECO:0000256" key="1">
    <source>
        <dbReference type="ARBA" id="ARBA00005254"/>
    </source>
</evidence>
<dbReference type="InterPro" id="IPR029045">
    <property type="entry name" value="ClpP/crotonase-like_dom_sf"/>
</dbReference>
<sequence length="264" mass="28078">MDYSRYKNLKVERDGAILRITIDRAEKRNALDHATQLELGRIFYDVANDAEARAVVLTGAGDKFSVGGDLPKMQTKIDDPTLYFDGIPNAKHIVNGILDCPKPIIARINGDCVGLGCTIAVMCDFTVAVDDAKIGDPHVKAGLVAGDGGSVIWPQLVGFARARRYLLTGDLLSGAEAAQIGLVTSAVPAADLDAEVDKWANRMATGATISIVGTKMTINSVLKQIASTSMDVGMAYEGLANVSADHQEAVTAFVEKRKPVFTGK</sequence>
<dbReference type="GeneID" id="94363268"/>
<dbReference type="SUPFAM" id="SSF52096">
    <property type="entry name" value="ClpP/crotonase"/>
    <property type="match status" value="1"/>
</dbReference>
<comment type="similarity">
    <text evidence="1">Belongs to the enoyl-CoA hydratase/isomerase family.</text>
</comment>
<organism evidence="2 3">
    <name type="scientific">Pararhodobacter marinus</name>
    <dbReference type="NCBI Taxonomy" id="2184063"/>
    <lineage>
        <taxon>Bacteria</taxon>
        <taxon>Pseudomonadati</taxon>
        <taxon>Pseudomonadota</taxon>
        <taxon>Alphaproteobacteria</taxon>
        <taxon>Rhodobacterales</taxon>
        <taxon>Paracoccaceae</taxon>
        <taxon>Pararhodobacter</taxon>
    </lineage>
</organism>
<dbReference type="PANTHER" id="PTHR43459">
    <property type="entry name" value="ENOYL-COA HYDRATASE"/>
    <property type="match status" value="1"/>
</dbReference>
<keyword evidence="3" id="KW-1185">Reference proteome</keyword>
<dbReference type="AlphaFoldDB" id="A0A2U2CHU0"/>
<dbReference type="CDD" id="cd06558">
    <property type="entry name" value="crotonase-like"/>
    <property type="match status" value="1"/>
</dbReference>
<proteinExistence type="inferred from homology"/>
<dbReference type="InterPro" id="IPR014748">
    <property type="entry name" value="Enoyl-CoA_hydra_C"/>
</dbReference>
<gene>
    <name evidence="2" type="ORF">C4N9_00020</name>
</gene>
<dbReference type="Gene3D" id="3.90.226.10">
    <property type="entry name" value="2-enoyl-CoA Hydratase, Chain A, domain 1"/>
    <property type="match status" value="1"/>
</dbReference>
<dbReference type="Proteomes" id="UP000244940">
    <property type="component" value="Unassembled WGS sequence"/>
</dbReference>
<dbReference type="Pfam" id="PF00378">
    <property type="entry name" value="ECH_1"/>
    <property type="match status" value="1"/>
</dbReference>
<dbReference type="RefSeq" id="WP_109531254.1">
    <property type="nucleotide sequence ID" value="NZ_QEYD01000001.1"/>
</dbReference>
<dbReference type="Gene3D" id="1.10.12.10">
    <property type="entry name" value="Lyase 2-enoyl-coa Hydratase, Chain A, domain 2"/>
    <property type="match status" value="1"/>
</dbReference>
<reference evidence="2 3" key="1">
    <citation type="submission" date="2018-05" db="EMBL/GenBank/DDBJ databases">
        <title>Pararhodobacter marina sp. nov., isolated from deep-sea water of the Indian Ocean.</title>
        <authorList>
            <person name="Lai Q.Sr."/>
            <person name="Liu X."/>
            <person name="Shao Z."/>
        </authorList>
    </citation>
    <scope>NUCLEOTIDE SEQUENCE [LARGE SCALE GENOMIC DNA]</scope>
    <source>
        <strain evidence="2 3">CIC4N-9</strain>
    </source>
</reference>
<dbReference type="InterPro" id="IPR001753">
    <property type="entry name" value="Enoyl-CoA_hydra/iso"/>
</dbReference>
<dbReference type="PANTHER" id="PTHR43459:SF3">
    <property type="entry name" value="ENOYL-COA HYDRATASE ECHA15 (ENOYL HYDRASE) (UNSATURATED ACYL-COA HYDRATASE) (CROTONASE)-RELATED"/>
    <property type="match status" value="1"/>
</dbReference>
<name>A0A2U2CHU0_9RHOB</name>